<evidence type="ECO:0000259" key="2">
    <source>
        <dbReference type="Pfam" id="PF06972"/>
    </source>
</evidence>
<dbReference type="Proteomes" id="UP001177140">
    <property type="component" value="Unassembled WGS sequence"/>
</dbReference>
<proteinExistence type="predicted"/>
<evidence type="ECO:0000313" key="4">
    <source>
        <dbReference type="Proteomes" id="UP001177140"/>
    </source>
</evidence>
<dbReference type="GO" id="GO:0051082">
    <property type="term" value="F:unfolded protein binding"/>
    <property type="evidence" value="ECO:0007669"/>
    <property type="project" value="TreeGrafter"/>
</dbReference>
<feature type="compositionally biased region" description="Polar residues" evidence="1">
    <location>
        <begin position="466"/>
        <end position="479"/>
    </location>
</feature>
<feature type="region of interest" description="Disordered" evidence="1">
    <location>
        <begin position="284"/>
        <end position="339"/>
    </location>
</feature>
<feature type="region of interest" description="Disordered" evidence="1">
    <location>
        <begin position="674"/>
        <end position="702"/>
    </location>
</feature>
<protein>
    <recommendedName>
        <fullName evidence="2">GBF-interacting protein 1 N-terminal domain-containing protein</fullName>
    </recommendedName>
</protein>
<evidence type="ECO:0000313" key="3">
    <source>
        <dbReference type="EMBL" id="MCL7051641.1"/>
    </source>
</evidence>
<gene>
    <name evidence="3" type="ORF">MKW94_017785</name>
</gene>
<feature type="compositionally biased region" description="Polar residues" evidence="1">
    <location>
        <begin position="421"/>
        <end position="434"/>
    </location>
</feature>
<feature type="domain" description="GBF-interacting protein 1 N-terminal" evidence="2">
    <location>
        <begin position="9"/>
        <end position="68"/>
    </location>
</feature>
<dbReference type="AlphaFoldDB" id="A0AA41W218"/>
<dbReference type="InterPro" id="IPR009060">
    <property type="entry name" value="UBA-like_sf"/>
</dbReference>
<dbReference type="EMBL" id="JAJJMA010340745">
    <property type="protein sequence ID" value="MCL7051641.1"/>
    <property type="molecule type" value="Genomic_DNA"/>
</dbReference>
<evidence type="ECO:0000256" key="1">
    <source>
        <dbReference type="SAM" id="MobiDB-lite"/>
    </source>
</evidence>
<dbReference type="PANTHER" id="PTHR46775">
    <property type="entry name" value="FLOCCULATION PROTEIN (DUF1296)"/>
    <property type="match status" value="1"/>
</dbReference>
<accession>A0AA41W218</accession>
<comment type="caution">
    <text evidence="3">The sequence shown here is derived from an EMBL/GenBank/DDBJ whole genome shotgun (WGS) entry which is preliminary data.</text>
</comment>
<keyword evidence="4" id="KW-1185">Reference proteome</keyword>
<name>A0AA41W218_PAPNU</name>
<dbReference type="InterPro" id="IPR009719">
    <property type="entry name" value="GIP1_N"/>
</dbReference>
<reference evidence="3" key="1">
    <citation type="submission" date="2022-03" db="EMBL/GenBank/DDBJ databases">
        <title>A functionally conserved STORR gene fusion in Papaver species that diverged 16.8 million years ago.</title>
        <authorList>
            <person name="Catania T."/>
        </authorList>
    </citation>
    <scope>NUCLEOTIDE SEQUENCE</scope>
    <source>
        <strain evidence="3">S-191538</strain>
    </source>
</reference>
<feature type="region of interest" description="Disordered" evidence="1">
    <location>
        <begin position="421"/>
        <end position="491"/>
    </location>
</feature>
<dbReference type="InterPro" id="IPR044277">
    <property type="entry name" value="GIP1"/>
</dbReference>
<feature type="region of interest" description="Disordered" evidence="1">
    <location>
        <begin position="50"/>
        <end position="163"/>
    </location>
</feature>
<feature type="compositionally biased region" description="Low complexity" evidence="1">
    <location>
        <begin position="289"/>
        <end position="298"/>
    </location>
</feature>
<organism evidence="3 4">
    <name type="scientific">Papaver nudicaule</name>
    <name type="common">Iceland poppy</name>
    <dbReference type="NCBI Taxonomy" id="74823"/>
    <lineage>
        <taxon>Eukaryota</taxon>
        <taxon>Viridiplantae</taxon>
        <taxon>Streptophyta</taxon>
        <taxon>Embryophyta</taxon>
        <taxon>Tracheophyta</taxon>
        <taxon>Spermatophyta</taxon>
        <taxon>Magnoliopsida</taxon>
        <taxon>Ranunculales</taxon>
        <taxon>Papaveraceae</taxon>
        <taxon>Papaveroideae</taxon>
        <taxon>Papaver</taxon>
    </lineage>
</organism>
<feature type="compositionally biased region" description="Polar residues" evidence="1">
    <location>
        <begin position="138"/>
        <end position="154"/>
    </location>
</feature>
<dbReference type="Pfam" id="PF06972">
    <property type="entry name" value="GIP1_N"/>
    <property type="match status" value="1"/>
</dbReference>
<sequence length="809" mass="85943">MSGGTRVSIPNNVKKIIQNIKEIAGNHSDDEIYAMLKECSMDPNETTQKLLFQDTFHEVRRKRDKKPENLSNREPADSRWRPGPQGRAGRGGRGNHSTRHTSHDAGGRTAGKEYGVSQNTEKGVTPASKPPSQHVENKVTNSHSSSVVPTTDGPNNAARGIQNASAGHGTYHFVENSVTGANKLGSVPPPLINTEKAVISAVKVGTAIHELGDQRAIASSNHVVPAESKLIASQNVVDHHHQVDEVVSHDASVSQFSSLINEKTTSEVGNSFMLAKIPSKFQGDEKSQILESSQPSSSATHGGVPAGRPSSSYATRSQQLTDSQKAVGPIKEWKPKPTTPNPVVVFGAIGTYEAGADLLPTVGASSSETTTSNLQKKLQELHVSHGQHVIIPDHLQVAEAERPGLSFGSFDANFVVNTSYGDFRGSNKSPTPLSETFEGIEEAAEDRSSSIQNVSPNSDDGDYHNDAQSPTNMPESSSPGDVENAVPEYDHSKPEMTLPPVGPHYSVVHTAPAYSTFGLMPPMLGTQFAPFDSSEPQARDVSRLPGFVTGNSMVLSTAGPTPLVTQAAGVMQSSVPMTQQSVPVFRQPAGVLSHYPPNYIPHSQFFSPFYVPPPTIHHFLSNPAFPQQPPTGSVYPSPAAGSGIKYSFPHFKPGTNTGNSAHIGIPTGYGPYSSSSAGYGPSPATAAANSNGSEDRSAPQSKENNVYISGQQSEGSAVWVPAPSRDISGMQTSSFYNLSPQGQHVTFTPQGGHSAFGGVYHPAQTVSAATVHPLLQQSQTMSGGVEMLGPTTGIYQQPQRAPINWTNNY</sequence>
<feature type="compositionally biased region" description="Polar residues" evidence="1">
    <location>
        <begin position="309"/>
        <end position="324"/>
    </location>
</feature>
<feature type="compositionally biased region" description="Low complexity" evidence="1">
    <location>
        <begin position="674"/>
        <end position="688"/>
    </location>
</feature>
<feature type="compositionally biased region" description="Polar residues" evidence="1">
    <location>
        <begin position="449"/>
        <end position="458"/>
    </location>
</feature>
<dbReference type="PANTHER" id="PTHR46775:SF1">
    <property type="entry name" value="FLOCCULATION PROTEIN (DUF1296)"/>
    <property type="match status" value="1"/>
</dbReference>
<dbReference type="SUPFAM" id="SSF46934">
    <property type="entry name" value="UBA-like"/>
    <property type="match status" value="1"/>
</dbReference>